<accession>A0A7W3RCF9</accession>
<gene>
    <name evidence="2" type="ORF">HNR21_006908</name>
    <name evidence="3" type="ORF">HNR21_006909</name>
</gene>
<reference evidence="3 4" key="1">
    <citation type="submission" date="2020-08" db="EMBL/GenBank/DDBJ databases">
        <title>Sequencing the genomes of 1000 actinobacteria strains.</title>
        <authorList>
            <person name="Klenk H.-P."/>
        </authorList>
    </citation>
    <scope>NUCLEOTIDE SEQUENCE [LARGE SCALE GENOMIC DNA]</scope>
    <source>
        <strain evidence="3 4">DSM 45823</strain>
    </source>
</reference>
<proteinExistence type="predicted"/>
<feature type="region of interest" description="Disordered" evidence="1">
    <location>
        <begin position="18"/>
        <end position="39"/>
    </location>
</feature>
<evidence type="ECO:0000313" key="2">
    <source>
        <dbReference type="EMBL" id="MBA9008026.1"/>
    </source>
</evidence>
<keyword evidence="4" id="KW-1185">Reference proteome</keyword>
<sequence length="39" mass="3950">MIAWWCGGEVPGGLVAGWQGASTPPLRGRHAMDAGGGRS</sequence>
<name>A0A7W3RCF9_9ACTN</name>
<organism evidence="3 4">
    <name type="scientific">Thermomonospora cellulosilytica</name>
    <dbReference type="NCBI Taxonomy" id="1411118"/>
    <lineage>
        <taxon>Bacteria</taxon>
        <taxon>Bacillati</taxon>
        <taxon>Actinomycetota</taxon>
        <taxon>Actinomycetes</taxon>
        <taxon>Streptosporangiales</taxon>
        <taxon>Thermomonosporaceae</taxon>
        <taxon>Thermomonospora</taxon>
    </lineage>
</organism>
<evidence type="ECO:0000313" key="3">
    <source>
        <dbReference type="EMBL" id="MBA9008027.1"/>
    </source>
</evidence>
<protein>
    <submittedName>
        <fullName evidence="3">Uncharacterized protein</fullName>
    </submittedName>
</protein>
<dbReference type="Proteomes" id="UP000539313">
    <property type="component" value="Unassembled WGS sequence"/>
</dbReference>
<dbReference type="EMBL" id="JACJII010000001">
    <property type="protein sequence ID" value="MBA9008027.1"/>
    <property type="molecule type" value="Genomic_DNA"/>
</dbReference>
<comment type="caution">
    <text evidence="3">The sequence shown here is derived from an EMBL/GenBank/DDBJ whole genome shotgun (WGS) entry which is preliminary data.</text>
</comment>
<evidence type="ECO:0000256" key="1">
    <source>
        <dbReference type="SAM" id="MobiDB-lite"/>
    </source>
</evidence>
<evidence type="ECO:0000313" key="4">
    <source>
        <dbReference type="Proteomes" id="UP000539313"/>
    </source>
</evidence>
<dbReference type="AlphaFoldDB" id="A0A7W3RCF9"/>
<dbReference type="EMBL" id="JACJII010000001">
    <property type="protein sequence ID" value="MBA9008026.1"/>
    <property type="molecule type" value="Genomic_DNA"/>
</dbReference>